<feature type="compositionally biased region" description="Low complexity" evidence="8">
    <location>
        <begin position="239"/>
        <end position="286"/>
    </location>
</feature>
<dbReference type="Gene3D" id="2.10.25.10">
    <property type="entry name" value="Laminin"/>
    <property type="match status" value="3"/>
</dbReference>
<evidence type="ECO:0000256" key="3">
    <source>
        <dbReference type="ARBA" id="ARBA00022737"/>
    </source>
</evidence>
<feature type="domain" description="EGF-like" evidence="10">
    <location>
        <begin position="191"/>
        <end position="229"/>
    </location>
</feature>
<feature type="region of interest" description="Disordered" evidence="8">
    <location>
        <begin position="450"/>
        <end position="481"/>
    </location>
</feature>
<dbReference type="PROSITE" id="PS50026">
    <property type="entry name" value="EGF_3"/>
    <property type="match status" value="3"/>
</dbReference>
<evidence type="ECO:0000256" key="7">
    <source>
        <dbReference type="RuleBase" id="RU280815"/>
    </source>
</evidence>
<dbReference type="PROSITE" id="PS01187">
    <property type="entry name" value="EGF_CA"/>
    <property type="match status" value="1"/>
</dbReference>
<dbReference type="InterPro" id="IPR001881">
    <property type="entry name" value="EGF-like_Ca-bd_dom"/>
</dbReference>
<dbReference type="InterPro" id="IPR018097">
    <property type="entry name" value="EGF_Ca-bd_CS"/>
</dbReference>
<dbReference type="PROSITE" id="PS00022">
    <property type="entry name" value="EGF_1"/>
    <property type="match status" value="3"/>
</dbReference>
<feature type="disulfide bond" evidence="5">
    <location>
        <begin position="156"/>
        <end position="166"/>
    </location>
</feature>
<dbReference type="SMART" id="SM00179">
    <property type="entry name" value="EGF_CA"/>
    <property type="match status" value="2"/>
</dbReference>
<evidence type="ECO:0000256" key="2">
    <source>
        <dbReference type="ARBA" id="ARBA00022536"/>
    </source>
</evidence>
<keyword evidence="7 9" id="KW-0472">Membrane</keyword>
<dbReference type="Pfam" id="PF00008">
    <property type="entry name" value="EGF"/>
    <property type="match status" value="1"/>
</dbReference>
<keyword evidence="1 7" id="KW-0217">Developmental protein</keyword>
<evidence type="ECO:0000256" key="9">
    <source>
        <dbReference type="SAM" id="Phobius"/>
    </source>
</evidence>
<feature type="domain" description="EGF-like" evidence="10">
    <location>
        <begin position="152"/>
        <end position="189"/>
    </location>
</feature>
<dbReference type="PROSITE" id="PS01186">
    <property type="entry name" value="EGF_2"/>
    <property type="match status" value="2"/>
</dbReference>
<evidence type="ECO:0000256" key="8">
    <source>
        <dbReference type="SAM" id="MobiDB-lite"/>
    </source>
</evidence>
<dbReference type="PANTHER" id="PTHR24033">
    <property type="entry name" value="EGF-LIKE DOMAIN-CONTAINING PROTEIN"/>
    <property type="match status" value="1"/>
</dbReference>
<dbReference type="SMART" id="SM00181">
    <property type="entry name" value="EGF"/>
    <property type="match status" value="3"/>
</dbReference>
<gene>
    <name evidence="12" type="ORF">ElyMa_005255400</name>
</gene>
<keyword evidence="7 9" id="KW-1133">Transmembrane helix</keyword>
<evidence type="ECO:0000313" key="12">
    <source>
        <dbReference type="EMBL" id="GFS27299.1"/>
    </source>
</evidence>
<comment type="function">
    <text evidence="7">Putative Notch ligand involved in the mediation of Notch signaling.</text>
</comment>
<feature type="disulfide bond" evidence="6">
    <location>
        <begin position="67"/>
        <end position="76"/>
    </location>
</feature>
<feature type="disulfide bond" evidence="5">
    <location>
        <begin position="179"/>
        <end position="188"/>
    </location>
</feature>
<feature type="disulfide bond" evidence="5">
    <location>
        <begin position="219"/>
        <end position="228"/>
    </location>
</feature>
<comment type="subcellular location">
    <subcellularLocation>
        <location evidence="7">Membrane</location>
        <topology evidence="7">Single-pass type I membrane protein</topology>
    </subcellularLocation>
</comment>
<keyword evidence="3 7" id="KW-0677">Repeat</keyword>
<evidence type="ECO:0000256" key="4">
    <source>
        <dbReference type="ARBA" id="ARBA00023157"/>
    </source>
</evidence>
<dbReference type="SUPFAM" id="SSF57196">
    <property type="entry name" value="EGF/Laminin"/>
    <property type="match status" value="3"/>
</dbReference>
<dbReference type="Proteomes" id="UP000762676">
    <property type="component" value="Unassembled WGS sequence"/>
</dbReference>
<sequence length="584" mass="63912">MQDRQIALVGEVHDHDRWTRDDDMHTWGVNLEETVWSSKAEAVWAMRSMSQRGNDNPNLTFQIRLYCDPNYYSYRCNVFCKAQDSASGHYTCDKSTGKKVCLPGWEGDNCDKDIDECSYTYDLCNTGTCENSPQGYTCNCPDGYSGEHCENLENPCNRNPCVHGDCYARHESLQYTCVCDLDWQGTHCDERRDPCHSSPCMNGGDCSSNDLKTDFTCSCSYPYTGSLCQDSLTTTLPTTTTTTTTAPTTITTTTTTTPTTITTTSPTTIAPSTSVSPSSTTVSTSTEDAQTETSYHLTSESWGSSSATKYTSENEKTSTSAQGIVGGIETARHKASDDNGFGKWKIGLIIGLATLALVAILLFFVFRRRRRETKSMSRSSSELPPLPVNSSDTDADLDQGAVGGCKTSGSGGCEDGNTQKKIPETFLRLQAGRAPPNDYADIRTLSRTLSSGRITEHNDNQENERRDYEYTGRPDDGDFNEEPQYSTLDEVTGPSLIATLPAVSTITAVEAEYAVPRTPQAVVEPSEYAVPRDRNVSPDYQTPRDVEKARPTDNTCGSSSEPPVTTPTVLIAGAGTKFYHSSYV</sequence>
<dbReference type="InterPro" id="IPR051830">
    <property type="entry name" value="NOTCH_homolog"/>
</dbReference>
<evidence type="ECO:0000313" key="13">
    <source>
        <dbReference type="Proteomes" id="UP000762676"/>
    </source>
</evidence>
<keyword evidence="4 5" id="KW-1015">Disulfide bond</keyword>
<feature type="region of interest" description="Disordered" evidence="8">
    <location>
        <begin position="526"/>
        <end position="564"/>
    </location>
</feature>
<dbReference type="InterPro" id="IPR000152">
    <property type="entry name" value="EGF-type_Asp/Asn_hydroxyl_site"/>
</dbReference>
<comment type="caution">
    <text evidence="12">The sequence shown here is derived from an EMBL/GenBank/DDBJ whole genome shotgun (WGS) entry which is preliminary data.</text>
</comment>
<evidence type="ECO:0000259" key="10">
    <source>
        <dbReference type="PROSITE" id="PS50026"/>
    </source>
</evidence>
<feature type="compositionally biased region" description="Polar residues" evidence="8">
    <location>
        <begin position="287"/>
        <end position="322"/>
    </location>
</feature>
<dbReference type="AlphaFoldDB" id="A0AAV4JWX2"/>
<feature type="domain" description="EGF-like" evidence="10">
    <location>
        <begin position="113"/>
        <end position="150"/>
    </location>
</feature>
<dbReference type="SMART" id="SM00051">
    <property type="entry name" value="DSL"/>
    <property type="match status" value="1"/>
</dbReference>
<organism evidence="12 13">
    <name type="scientific">Elysia marginata</name>
    <dbReference type="NCBI Taxonomy" id="1093978"/>
    <lineage>
        <taxon>Eukaryota</taxon>
        <taxon>Metazoa</taxon>
        <taxon>Spiralia</taxon>
        <taxon>Lophotrochozoa</taxon>
        <taxon>Mollusca</taxon>
        <taxon>Gastropoda</taxon>
        <taxon>Heterobranchia</taxon>
        <taxon>Euthyneura</taxon>
        <taxon>Panpulmonata</taxon>
        <taxon>Sacoglossa</taxon>
        <taxon>Placobranchoidea</taxon>
        <taxon>Plakobranchidae</taxon>
        <taxon>Elysia</taxon>
    </lineage>
</organism>
<accession>A0AAV4JWX2</accession>
<keyword evidence="7 9" id="KW-0812">Transmembrane</keyword>
<dbReference type="GO" id="GO:0005509">
    <property type="term" value="F:calcium ion binding"/>
    <property type="evidence" value="ECO:0007669"/>
    <property type="project" value="InterPro"/>
</dbReference>
<keyword evidence="7" id="KW-0732">Signal</keyword>
<dbReference type="Pfam" id="PF01414">
    <property type="entry name" value="DSL"/>
    <property type="match status" value="1"/>
</dbReference>
<dbReference type="Gene3D" id="2.10.25.140">
    <property type="match status" value="1"/>
</dbReference>
<dbReference type="GO" id="GO:0016020">
    <property type="term" value="C:membrane"/>
    <property type="evidence" value="ECO:0007669"/>
    <property type="project" value="UniProtKB-SubCell"/>
</dbReference>
<feature type="region of interest" description="Disordered" evidence="8">
    <location>
        <begin position="239"/>
        <end position="325"/>
    </location>
</feature>
<comment type="caution">
    <text evidence="5">Lacks conserved residue(s) required for the propagation of feature annotation.</text>
</comment>
<feature type="disulfide bond" evidence="6">
    <location>
        <begin position="80"/>
        <end position="92"/>
    </location>
</feature>
<dbReference type="GO" id="GO:0007154">
    <property type="term" value="P:cell communication"/>
    <property type="evidence" value="ECO:0007669"/>
    <property type="project" value="InterPro"/>
</dbReference>
<feature type="disulfide bond" evidence="5">
    <location>
        <begin position="140"/>
        <end position="149"/>
    </location>
</feature>
<feature type="compositionally biased region" description="Polar residues" evidence="8">
    <location>
        <begin position="552"/>
        <end position="564"/>
    </location>
</feature>
<evidence type="ECO:0000256" key="5">
    <source>
        <dbReference type="PROSITE-ProRule" id="PRU00076"/>
    </source>
</evidence>
<proteinExistence type="predicted"/>
<dbReference type="InterPro" id="IPR001774">
    <property type="entry name" value="DSL"/>
</dbReference>
<dbReference type="PANTHER" id="PTHR24033:SF232">
    <property type="entry name" value="LAMININ SUBUNIT GAMMA-2-RELATED"/>
    <property type="match status" value="1"/>
</dbReference>
<evidence type="ECO:0000256" key="1">
    <source>
        <dbReference type="ARBA" id="ARBA00022473"/>
    </source>
</evidence>
<keyword evidence="2 5" id="KW-0245">EGF-like domain</keyword>
<dbReference type="FunFam" id="2.10.25.140:FF:000001">
    <property type="entry name" value="Delta-like protein"/>
    <property type="match status" value="1"/>
</dbReference>
<dbReference type="CDD" id="cd00054">
    <property type="entry name" value="EGF_CA"/>
    <property type="match status" value="1"/>
</dbReference>
<evidence type="ECO:0000259" key="11">
    <source>
        <dbReference type="PROSITE" id="PS51051"/>
    </source>
</evidence>
<feature type="transmembrane region" description="Helical" evidence="9">
    <location>
        <begin position="346"/>
        <end position="366"/>
    </location>
</feature>
<dbReference type="PROSITE" id="PS00010">
    <property type="entry name" value="ASX_HYDROXYL"/>
    <property type="match status" value="1"/>
</dbReference>
<feature type="compositionally biased region" description="Basic and acidic residues" evidence="8">
    <location>
        <begin position="530"/>
        <end position="551"/>
    </location>
</feature>
<dbReference type="EMBL" id="BMAT01010481">
    <property type="protein sequence ID" value="GFS27299.1"/>
    <property type="molecule type" value="Genomic_DNA"/>
</dbReference>
<dbReference type="PROSITE" id="PS51051">
    <property type="entry name" value="DSL"/>
    <property type="match status" value="1"/>
</dbReference>
<feature type="disulfide bond" evidence="5">
    <location>
        <begin position="200"/>
        <end position="217"/>
    </location>
</feature>
<feature type="compositionally biased region" description="Basic and acidic residues" evidence="8">
    <location>
        <begin position="454"/>
        <end position="476"/>
    </location>
</feature>
<feature type="domain" description="DSL" evidence="11">
    <location>
        <begin position="65"/>
        <end position="110"/>
    </location>
</feature>
<evidence type="ECO:0000256" key="6">
    <source>
        <dbReference type="PROSITE-ProRule" id="PRU00377"/>
    </source>
</evidence>
<feature type="region of interest" description="Disordered" evidence="8">
    <location>
        <begin position="374"/>
        <end position="419"/>
    </location>
</feature>
<name>A0AAV4JWX2_9GAST</name>
<reference evidence="12 13" key="1">
    <citation type="journal article" date="2021" name="Elife">
        <title>Chloroplast acquisition without the gene transfer in kleptoplastic sea slugs, Plakobranchus ocellatus.</title>
        <authorList>
            <person name="Maeda T."/>
            <person name="Takahashi S."/>
            <person name="Yoshida T."/>
            <person name="Shimamura S."/>
            <person name="Takaki Y."/>
            <person name="Nagai Y."/>
            <person name="Toyoda A."/>
            <person name="Suzuki Y."/>
            <person name="Arimoto A."/>
            <person name="Ishii H."/>
            <person name="Satoh N."/>
            <person name="Nishiyama T."/>
            <person name="Hasebe M."/>
            <person name="Maruyama T."/>
            <person name="Minagawa J."/>
            <person name="Obokata J."/>
            <person name="Shigenobu S."/>
        </authorList>
    </citation>
    <scope>NUCLEOTIDE SEQUENCE [LARGE SCALE GENOMIC DNA]</scope>
</reference>
<protein>
    <recommendedName>
        <fullName evidence="7">Delta-like protein</fullName>
    </recommendedName>
</protein>
<keyword evidence="13" id="KW-1185">Reference proteome</keyword>
<dbReference type="InterPro" id="IPR000742">
    <property type="entry name" value="EGF"/>
</dbReference>
<feature type="disulfide bond" evidence="6">
    <location>
        <begin position="101"/>
        <end position="110"/>
    </location>
</feature>